<dbReference type="AlphaFoldDB" id="A0A377XAJ9"/>
<gene>
    <name evidence="1" type="ORF">NCTC5047_00295</name>
</gene>
<dbReference type="Proteomes" id="UP000254340">
    <property type="component" value="Unassembled WGS sequence"/>
</dbReference>
<sequence>MTAQHAGDKAGGAVFTADIGIGRRRGAGEPEDEGEIFFVFTKFVAQVGFTFFEIGNQRLTTIFDVENAGKIANFLIQLGHIPQLLPAAVHIAGGLFCGAHPR</sequence>
<evidence type="ECO:0000313" key="1">
    <source>
        <dbReference type="EMBL" id="STT72611.1"/>
    </source>
</evidence>
<proteinExistence type="predicted"/>
<organism evidence="1 2">
    <name type="scientific">Klebsiella pneumoniae</name>
    <dbReference type="NCBI Taxonomy" id="573"/>
    <lineage>
        <taxon>Bacteria</taxon>
        <taxon>Pseudomonadati</taxon>
        <taxon>Pseudomonadota</taxon>
        <taxon>Gammaproteobacteria</taxon>
        <taxon>Enterobacterales</taxon>
        <taxon>Enterobacteriaceae</taxon>
        <taxon>Klebsiella/Raoultella group</taxon>
        <taxon>Klebsiella</taxon>
        <taxon>Klebsiella pneumoniae complex</taxon>
    </lineage>
</organism>
<accession>A0A377XAJ9</accession>
<name>A0A377XAJ9_KLEPN</name>
<reference evidence="1 2" key="1">
    <citation type="submission" date="2018-06" db="EMBL/GenBank/DDBJ databases">
        <authorList>
            <consortium name="Pathogen Informatics"/>
            <person name="Doyle S."/>
        </authorList>
    </citation>
    <scope>NUCLEOTIDE SEQUENCE [LARGE SCALE GENOMIC DNA]</scope>
    <source>
        <strain evidence="1 2">NCTC5047</strain>
    </source>
</reference>
<evidence type="ECO:0000313" key="2">
    <source>
        <dbReference type="Proteomes" id="UP000254340"/>
    </source>
</evidence>
<protein>
    <submittedName>
        <fullName evidence="1">Uncharacterized protein</fullName>
    </submittedName>
</protein>
<dbReference type="EMBL" id="UGLH01000004">
    <property type="protein sequence ID" value="STT72611.1"/>
    <property type="molecule type" value="Genomic_DNA"/>
</dbReference>